<evidence type="ECO:0000313" key="2">
    <source>
        <dbReference type="EMBL" id="OOQ58707.1"/>
    </source>
</evidence>
<dbReference type="EMBL" id="MBTF01000023">
    <property type="protein sequence ID" value="OOQ58707.1"/>
    <property type="molecule type" value="Genomic_DNA"/>
</dbReference>
<proteinExistence type="predicted"/>
<keyword evidence="3" id="KW-1185">Reference proteome</keyword>
<feature type="signal peptide" evidence="1">
    <location>
        <begin position="1"/>
        <end position="19"/>
    </location>
</feature>
<reference evidence="2 3" key="1">
    <citation type="submission" date="2016-07" db="EMBL/GenBank/DDBJ databases">
        <title>Genomic analysis of zinc-resistant bacterium Mucilaginibacter pedocola TBZ30.</title>
        <authorList>
            <person name="Huang J."/>
            <person name="Tang J."/>
        </authorList>
    </citation>
    <scope>NUCLEOTIDE SEQUENCE [LARGE SCALE GENOMIC DNA]</scope>
    <source>
        <strain evidence="2 3">TBZ30</strain>
    </source>
</reference>
<keyword evidence="1" id="KW-0732">Signal</keyword>
<dbReference type="RefSeq" id="WP_078349413.1">
    <property type="nucleotide sequence ID" value="NZ_MBTF01000023.1"/>
</dbReference>
<organism evidence="2 3">
    <name type="scientific">Mucilaginibacter pedocola</name>
    <dbReference type="NCBI Taxonomy" id="1792845"/>
    <lineage>
        <taxon>Bacteria</taxon>
        <taxon>Pseudomonadati</taxon>
        <taxon>Bacteroidota</taxon>
        <taxon>Sphingobacteriia</taxon>
        <taxon>Sphingobacteriales</taxon>
        <taxon>Sphingobacteriaceae</taxon>
        <taxon>Mucilaginibacter</taxon>
    </lineage>
</organism>
<dbReference type="Proteomes" id="UP000189739">
    <property type="component" value="Unassembled WGS sequence"/>
</dbReference>
<feature type="chain" id="PRO_5012887989" description="DUF3828 domain-containing protein" evidence="1">
    <location>
        <begin position="20"/>
        <end position="194"/>
    </location>
</feature>
<evidence type="ECO:0000313" key="3">
    <source>
        <dbReference type="Proteomes" id="UP000189739"/>
    </source>
</evidence>
<protein>
    <recommendedName>
        <fullName evidence="4">DUF3828 domain-containing protein</fullName>
    </recommendedName>
</protein>
<evidence type="ECO:0000256" key="1">
    <source>
        <dbReference type="SAM" id="SignalP"/>
    </source>
</evidence>
<name>A0A1S9PCZ7_9SPHI</name>
<dbReference type="OrthoDB" id="1448270at2"/>
<dbReference type="AlphaFoldDB" id="A0A1S9PCZ7"/>
<sequence>MKKLLFGILFLLVFSNTYAQPEIARKDWSRLVDMIVAEDWVPANKLSLSFLSSIPFTEVNSREASKLRYMYILSEAGLLSTGKVTKSEVLSSVTGFVGKPVWLPAYPISQKRESDSYTADLNAPDTLTLTEGNTEDDVVFTLYRIVLKNKWTVADVQANTGKTWRFGGNVKSVAVKSKRLEIIIEDAIAEEPRK</sequence>
<gene>
    <name evidence="2" type="ORF">BC343_08565</name>
</gene>
<accession>A0A1S9PCZ7</accession>
<comment type="caution">
    <text evidence="2">The sequence shown here is derived from an EMBL/GenBank/DDBJ whole genome shotgun (WGS) entry which is preliminary data.</text>
</comment>
<evidence type="ECO:0008006" key="4">
    <source>
        <dbReference type="Google" id="ProtNLM"/>
    </source>
</evidence>